<dbReference type="Pfam" id="PF02784">
    <property type="entry name" value="Orn_Arg_deC_N"/>
    <property type="match status" value="1"/>
</dbReference>
<evidence type="ECO:0000256" key="1">
    <source>
        <dbReference type="ARBA" id="ARBA00001933"/>
    </source>
</evidence>
<gene>
    <name evidence="4" type="ORF">SE17_43885</name>
</gene>
<dbReference type="GO" id="GO:0008836">
    <property type="term" value="F:diaminopimelate decarboxylase activity"/>
    <property type="evidence" value="ECO:0007669"/>
    <property type="project" value="TreeGrafter"/>
</dbReference>
<feature type="non-terminal residue" evidence="4">
    <location>
        <position position="1"/>
    </location>
</feature>
<dbReference type="EMBL" id="LJCR01003679">
    <property type="protein sequence ID" value="KPV45917.1"/>
    <property type="molecule type" value="Genomic_DNA"/>
</dbReference>
<dbReference type="InterPro" id="IPR022644">
    <property type="entry name" value="De-COase2_N"/>
</dbReference>
<evidence type="ECO:0000313" key="4">
    <source>
        <dbReference type="EMBL" id="KPV45917.1"/>
    </source>
</evidence>
<dbReference type="SUPFAM" id="SSF51419">
    <property type="entry name" value="PLP-binding barrel"/>
    <property type="match status" value="1"/>
</dbReference>
<dbReference type="AlphaFoldDB" id="A0A0N8PQ22"/>
<keyword evidence="5" id="KW-1185">Reference proteome</keyword>
<keyword evidence="2" id="KW-0663">Pyridoxal phosphate</keyword>
<dbReference type="GO" id="GO:0009089">
    <property type="term" value="P:lysine biosynthetic process via diaminopimelate"/>
    <property type="evidence" value="ECO:0007669"/>
    <property type="project" value="TreeGrafter"/>
</dbReference>
<evidence type="ECO:0000313" key="5">
    <source>
        <dbReference type="Proteomes" id="UP000050509"/>
    </source>
</evidence>
<organism evidence="4 5">
    <name type="scientific">Kouleothrix aurantiaca</name>
    <dbReference type="NCBI Taxonomy" id="186479"/>
    <lineage>
        <taxon>Bacteria</taxon>
        <taxon>Bacillati</taxon>
        <taxon>Chloroflexota</taxon>
        <taxon>Chloroflexia</taxon>
        <taxon>Chloroflexales</taxon>
        <taxon>Roseiflexineae</taxon>
        <taxon>Roseiflexaceae</taxon>
        <taxon>Kouleothrix</taxon>
    </lineage>
</organism>
<sequence length="173" mass="17994">AELEQALAAGIGKIMIDSLDELDRLASLTAGRSTAQAVMLRLTPDIAADTHAHIETGRASSKFGFPLEALDAAATRLLAAPGLQLVGLHAHIGSQIFERGPFEQALGVLLDCAAQLHLRGLPISEISPGGGLGVPYTSEQTAPDRDAYVAAISDTVVRGCAARGLPLPRLILE</sequence>
<accession>A0A0N8PQ22</accession>
<comment type="cofactor">
    <cofactor evidence="1">
        <name>pyridoxal 5'-phosphate</name>
        <dbReference type="ChEBI" id="CHEBI:597326"/>
    </cofactor>
</comment>
<proteinExistence type="predicted"/>
<name>A0A0N8PQ22_9CHLR</name>
<comment type="caution">
    <text evidence="4">The sequence shown here is derived from an EMBL/GenBank/DDBJ whole genome shotgun (WGS) entry which is preliminary data.</text>
</comment>
<dbReference type="PANTHER" id="PTHR43727">
    <property type="entry name" value="DIAMINOPIMELATE DECARBOXYLASE"/>
    <property type="match status" value="1"/>
</dbReference>
<reference evidence="4 5" key="1">
    <citation type="submission" date="2015-09" db="EMBL/GenBank/DDBJ databases">
        <title>Draft genome sequence of Kouleothrix aurantiaca JCM 19913.</title>
        <authorList>
            <person name="Hemp J."/>
        </authorList>
    </citation>
    <scope>NUCLEOTIDE SEQUENCE [LARGE SCALE GENOMIC DNA]</scope>
    <source>
        <strain evidence="4 5">COM-B</strain>
    </source>
</reference>
<feature type="non-terminal residue" evidence="4">
    <location>
        <position position="173"/>
    </location>
</feature>
<dbReference type="Gene3D" id="3.20.20.10">
    <property type="entry name" value="Alanine racemase"/>
    <property type="match status" value="1"/>
</dbReference>
<feature type="domain" description="Orn/DAP/Arg decarboxylase 2 N-terminal" evidence="3">
    <location>
        <begin position="2"/>
        <end position="173"/>
    </location>
</feature>
<protein>
    <submittedName>
        <fullName evidence="4">Diaminopimelate decarboxylase</fullName>
    </submittedName>
</protein>
<evidence type="ECO:0000256" key="2">
    <source>
        <dbReference type="ARBA" id="ARBA00022898"/>
    </source>
</evidence>
<dbReference type="InterPro" id="IPR029066">
    <property type="entry name" value="PLP-binding_barrel"/>
</dbReference>
<dbReference type="Proteomes" id="UP000050509">
    <property type="component" value="Unassembled WGS sequence"/>
</dbReference>
<evidence type="ECO:0000259" key="3">
    <source>
        <dbReference type="Pfam" id="PF02784"/>
    </source>
</evidence>
<dbReference type="PANTHER" id="PTHR43727:SF2">
    <property type="entry name" value="GROUP IV DECARBOXYLASE"/>
    <property type="match status" value="1"/>
</dbReference>